<name>A0A564YTS5_HYMDI</name>
<sequence length="158" mass="16683">AHTPAQTAELINQWTGRQSHQILPPPQCSSCSNSVGTRSPESDAVRNDLRASAMVDMRFSQVNVPSMKLNASQAGMMSPASPNFSSKWRAPESLGSAPSSRNTGSPSTNDEGFASGPLDLQVKRQIYSRGDSGGWGLGVSQTVQSPCPCQASSPHTSH</sequence>
<feature type="compositionally biased region" description="Polar residues" evidence="1">
    <location>
        <begin position="28"/>
        <end position="39"/>
    </location>
</feature>
<dbReference type="EMBL" id="CABIJS010000344">
    <property type="protein sequence ID" value="VUZ50088.1"/>
    <property type="molecule type" value="Genomic_DNA"/>
</dbReference>
<feature type="region of interest" description="Disordered" evidence="1">
    <location>
        <begin position="17"/>
        <end position="43"/>
    </location>
</feature>
<feature type="compositionally biased region" description="Polar residues" evidence="1">
    <location>
        <begin position="139"/>
        <end position="158"/>
    </location>
</feature>
<feature type="compositionally biased region" description="Polar residues" evidence="1">
    <location>
        <begin position="73"/>
        <end position="86"/>
    </location>
</feature>
<gene>
    <name evidence="2" type="ORF">WMSIL1_LOCUS9045</name>
</gene>
<keyword evidence="3" id="KW-1185">Reference proteome</keyword>
<feature type="region of interest" description="Disordered" evidence="1">
    <location>
        <begin position="129"/>
        <end position="158"/>
    </location>
</feature>
<evidence type="ECO:0000313" key="2">
    <source>
        <dbReference type="EMBL" id="VUZ50088.1"/>
    </source>
</evidence>
<protein>
    <submittedName>
        <fullName evidence="2">Uncharacterized protein</fullName>
    </submittedName>
</protein>
<accession>A0A564YTS5</accession>
<feature type="compositionally biased region" description="Polar residues" evidence="1">
    <location>
        <begin position="96"/>
        <end position="110"/>
    </location>
</feature>
<feature type="region of interest" description="Disordered" evidence="1">
    <location>
        <begin position="73"/>
        <end position="117"/>
    </location>
</feature>
<reference evidence="2 3" key="1">
    <citation type="submission" date="2019-07" db="EMBL/GenBank/DDBJ databases">
        <authorList>
            <person name="Jastrzebski P J."/>
            <person name="Paukszto L."/>
            <person name="Jastrzebski P J."/>
        </authorList>
    </citation>
    <scope>NUCLEOTIDE SEQUENCE [LARGE SCALE GENOMIC DNA]</scope>
    <source>
        <strain evidence="2 3">WMS-il1</strain>
    </source>
</reference>
<proteinExistence type="predicted"/>
<evidence type="ECO:0000256" key="1">
    <source>
        <dbReference type="SAM" id="MobiDB-lite"/>
    </source>
</evidence>
<evidence type="ECO:0000313" key="3">
    <source>
        <dbReference type="Proteomes" id="UP000321570"/>
    </source>
</evidence>
<dbReference type="AlphaFoldDB" id="A0A564YTS5"/>
<dbReference type="Proteomes" id="UP000321570">
    <property type="component" value="Unassembled WGS sequence"/>
</dbReference>
<feature type="non-terminal residue" evidence="2">
    <location>
        <position position="158"/>
    </location>
</feature>
<feature type="non-terminal residue" evidence="2">
    <location>
        <position position="1"/>
    </location>
</feature>
<organism evidence="2 3">
    <name type="scientific">Hymenolepis diminuta</name>
    <name type="common">Rat tapeworm</name>
    <dbReference type="NCBI Taxonomy" id="6216"/>
    <lineage>
        <taxon>Eukaryota</taxon>
        <taxon>Metazoa</taxon>
        <taxon>Spiralia</taxon>
        <taxon>Lophotrochozoa</taxon>
        <taxon>Platyhelminthes</taxon>
        <taxon>Cestoda</taxon>
        <taxon>Eucestoda</taxon>
        <taxon>Cyclophyllidea</taxon>
        <taxon>Hymenolepididae</taxon>
        <taxon>Hymenolepis</taxon>
    </lineage>
</organism>